<dbReference type="EMBL" id="JBBKZT010000016">
    <property type="protein sequence ID" value="MEJ8850645.1"/>
    <property type="molecule type" value="Genomic_DNA"/>
</dbReference>
<dbReference type="RefSeq" id="WP_340346042.1">
    <property type="nucleotide sequence ID" value="NZ_JBBKZT010000016.1"/>
</dbReference>
<evidence type="ECO:0000313" key="2">
    <source>
        <dbReference type="Proteomes" id="UP001385892"/>
    </source>
</evidence>
<gene>
    <name evidence="1" type="ORF">WKW82_28675</name>
</gene>
<accession>A0ABU8WSW9</accession>
<sequence>MKDDTSAVPASDEDWPKLPDNWRCSIEIDATGDGQYGGTLELKCDGVLKCRMAITHIGRTKSEAYRRAKERAERWMADWTSRHTGEDETARRA</sequence>
<proteinExistence type="predicted"/>
<name>A0ABU8WSW9_9BURK</name>
<dbReference type="Proteomes" id="UP001385892">
    <property type="component" value="Unassembled WGS sequence"/>
</dbReference>
<comment type="caution">
    <text evidence="1">The sequence shown here is derived from an EMBL/GenBank/DDBJ whole genome shotgun (WGS) entry which is preliminary data.</text>
</comment>
<protein>
    <submittedName>
        <fullName evidence="1">Uncharacterized protein</fullName>
    </submittedName>
</protein>
<reference evidence="1 2" key="1">
    <citation type="submission" date="2024-03" db="EMBL/GenBank/DDBJ databases">
        <title>Novel species of the genus Variovorax.</title>
        <authorList>
            <person name="Liu Q."/>
            <person name="Xin Y.-H."/>
        </authorList>
    </citation>
    <scope>NUCLEOTIDE SEQUENCE [LARGE SCALE GENOMIC DNA]</scope>
    <source>
        <strain evidence="1 2">KACC 18900</strain>
    </source>
</reference>
<organism evidence="1 2">
    <name type="scientific">Variovorax rhizosphaerae</name>
    <dbReference type="NCBI Taxonomy" id="1836200"/>
    <lineage>
        <taxon>Bacteria</taxon>
        <taxon>Pseudomonadati</taxon>
        <taxon>Pseudomonadota</taxon>
        <taxon>Betaproteobacteria</taxon>
        <taxon>Burkholderiales</taxon>
        <taxon>Comamonadaceae</taxon>
        <taxon>Variovorax</taxon>
    </lineage>
</organism>
<evidence type="ECO:0000313" key="1">
    <source>
        <dbReference type="EMBL" id="MEJ8850645.1"/>
    </source>
</evidence>
<keyword evidence="2" id="KW-1185">Reference proteome</keyword>